<dbReference type="EMBL" id="CAJPWZ010000475">
    <property type="protein sequence ID" value="CAG2194298.1"/>
    <property type="molecule type" value="Genomic_DNA"/>
</dbReference>
<accession>A0A8S3QBT4</accession>
<feature type="region of interest" description="Disordered" evidence="1">
    <location>
        <begin position="206"/>
        <end position="225"/>
    </location>
</feature>
<proteinExistence type="predicted"/>
<dbReference type="AlphaFoldDB" id="A0A8S3QBT4"/>
<keyword evidence="4" id="KW-1185">Reference proteome</keyword>
<sequence length="352" mass="39547">MLTYNSTALDDLGFCNSAICGLEAFIIGVIGIVCFILSFAVCCVAHYKRSRRNSSVSEEKYVNSIENGKENPSLDYGYDVTYAYKEPQYEEIGRYDKDPTHKEKRPQTSPYAYAESCNISSHSGGQKKQQTASKKTLEYDYVDVNDLEHEYVDVNDIKGNLQRQINSNNRCYINKQFTDDNETNDTANGMSNKIYDNSNVSCDKLTTGLSADDKQNEKKNNERDQLITEMNRTLAQKKIPRNGIQTKDNMNDNGDSNTETDADYEDASSSMWNMSSPNNNPIPKPKTCNRRPNRCQSGKCDSSNSPKCTINQHALPLDMPSSGPKCTINQHALLLTCHYLVLNVQSISMLSS</sequence>
<evidence type="ECO:0000256" key="1">
    <source>
        <dbReference type="SAM" id="MobiDB-lite"/>
    </source>
</evidence>
<feature type="compositionally biased region" description="Polar residues" evidence="1">
    <location>
        <begin position="294"/>
        <end position="306"/>
    </location>
</feature>
<feature type="transmembrane region" description="Helical" evidence="2">
    <location>
        <begin position="24"/>
        <end position="47"/>
    </location>
</feature>
<organism evidence="3 4">
    <name type="scientific">Mytilus edulis</name>
    <name type="common">Blue mussel</name>
    <dbReference type="NCBI Taxonomy" id="6550"/>
    <lineage>
        <taxon>Eukaryota</taxon>
        <taxon>Metazoa</taxon>
        <taxon>Spiralia</taxon>
        <taxon>Lophotrochozoa</taxon>
        <taxon>Mollusca</taxon>
        <taxon>Bivalvia</taxon>
        <taxon>Autobranchia</taxon>
        <taxon>Pteriomorphia</taxon>
        <taxon>Mytilida</taxon>
        <taxon>Mytiloidea</taxon>
        <taxon>Mytilidae</taxon>
        <taxon>Mytilinae</taxon>
        <taxon>Mytilus</taxon>
    </lineage>
</organism>
<comment type="caution">
    <text evidence="3">The sequence shown here is derived from an EMBL/GenBank/DDBJ whole genome shotgun (WGS) entry which is preliminary data.</text>
</comment>
<keyword evidence="2" id="KW-0472">Membrane</keyword>
<keyword evidence="2" id="KW-0812">Transmembrane</keyword>
<feature type="compositionally biased region" description="Low complexity" evidence="1">
    <location>
        <begin position="268"/>
        <end position="281"/>
    </location>
</feature>
<feature type="compositionally biased region" description="Polar residues" evidence="1">
    <location>
        <begin position="243"/>
        <end position="257"/>
    </location>
</feature>
<protein>
    <submittedName>
        <fullName evidence="3">Uncharacterized protein</fullName>
    </submittedName>
</protein>
<gene>
    <name evidence="3" type="ORF">MEDL_9324</name>
</gene>
<feature type="region of interest" description="Disordered" evidence="1">
    <location>
        <begin position="232"/>
        <end position="306"/>
    </location>
</feature>
<name>A0A8S3QBT4_MYTED</name>
<evidence type="ECO:0000313" key="3">
    <source>
        <dbReference type="EMBL" id="CAG2194298.1"/>
    </source>
</evidence>
<reference evidence="3" key="1">
    <citation type="submission" date="2021-03" db="EMBL/GenBank/DDBJ databases">
        <authorList>
            <person name="Bekaert M."/>
        </authorList>
    </citation>
    <scope>NUCLEOTIDE SEQUENCE</scope>
</reference>
<evidence type="ECO:0000256" key="2">
    <source>
        <dbReference type="SAM" id="Phobius"/>
    </source>
</evidence>
<dbReference type="Proteomes" id="UP000683360">
    <property type="component" value="Unassembled WGS sequence"/>
</dbReference>
<evidence type="ECO:0000313" key="4">
    <source>
        <dbReference type="Proteomes" id="UP000683360"/>
    </source>
</evidence>
<keyword evidence="2" id="KW-1133">Transmembrane helix</keyword>
<feature type="compositionally biased region" description="Basic and acidic residues" evidence="1">
    <location>
        <begin position="211"/>
        <end position="225"/>
    </location>
</feature>